<sequence>MLLLSLSTPNTATAEKVPPLNSMLPRLPFLPSIPPFLSKDLSSWDTWRNPSFLNLHILYLRTTKTRFPIDRWDPSLPKLKEHHNMFGAALLHLSYRYSQENKNILQSLHVSLPPSPPHKGHFYQWSMFPRRSLPASLPFRPNNKIPSRENMRPFLP</sequence>
<keyword evidence="2" id="KW-1185">Reference proteome</keyword>
<dbReference type="Proteomes" id="UP000800035">
    <property type="component" value="Unassembled WGS sequence"/>
</dbReference>
<evidence type="ECO:0000313" key="2">
    <source>
        <dbReference type="Proteomes" id="UP000800035"/>
    </source>
</evidence>
<dbReference type="AlphaFoldDB" id="A0A6A5TIL8"/>
<proteinExistence type="predicted"/>
<evidence type="ECO:0000313" key="1">
    <source>
        <dbReference type="EMBL" id="KAF1952461.1"/>
    </source>
</evidence>
<accession>A0A6A5TIL8</accession>
<name>A0A6A5TIL8_9PLEO</name>
<gene>
    <name evidence="1" type="ORF">CC80DRAFT_174550</name>
</gene>
<protein>
    <submittedName>
        <fullName evidence="1">Uncharacterized protein</fullName>
    </submittedName>
</protein>
<dbReference type="EMBL" id="ML977010">
    <property type="protein sequence ID" value="KAF1952461.1"/>
    <property type="molecule type" value="Genomic_DNA"/>
</dbReference>
<organism evidence="1 2">
    <name type="scientific">Byssothecium circinans</name>
    <dbReference type="NCBI Taxonomy" id="147558"/>
    <lineage>
        <taxon>Eukaryota</taxon>
        <taxon>Fungi</taxon>
        <taxon>Dikarya</taxon>
        <taxon>Ascomycota</taxon>
        <taxon>Pezizomycotina</taxon>
        <taxon>Dothideomycetes</taxon>
        <taxon>Pleosporomycetidae</taxon>
        <taxon>Pleosporales</taxon>
        <taxon>Massarineae</taxon>
        <taxon>Massarinaceae</taxon>
        <taxon>Byssothecium</taxon>
    </lineage>
</organism>
<reference evidence="1" key="1">
    <citation type="journal article" date="2020" name="Stud. Mycol.">
        <title>101 Dothideomycetes genomes: a test case for predicting lifestyles and emergence of pathogens.</title>
        <authorList>
            <person name="Haridas S."/>
            <person name="Albert R."/>
            <person name="Binder M."/>
            <person name="Bloem J."/>
            <person name="Labutti K."/>
            <person name="Salamov A."/>
            <person name="Andreopoulos B."/>
            <person name="Baker S."/>
            <person name="Barry K."/>
            <person name="Bills G."/>
            <person name="Bluhm B."/>
            <person name="Cannon C."/>
            <person name="Castanera R."/>
            <person name="Culley D."/>
            <person name="Daum C."/>
            <person name="Ezra D."/>
            <person name="Gonzalez J."/>
            <person name="Henrissat B."/>
            <person name="Kuo A."/>
            <person name="Liang C."/>
            <person name="Lipzen A."/>
            <person name="Lutzoni F."/>
            <person name="Magnuson J."/>
            <person name="Mondo S."/>
            <person name="Nolan M."/>
            <person name="Ohm R."/>
            <person name="Pangilinan J."/>
            <person name="Park H.-J."/>
            <person name="Ramirez L."/>
            <person name="Alfaro M."/>
            <person name="Sun H."/>
            <person name="Tritt A."/>
            <person name="Yoshinaga Y."/>
            <person name="Zwiers L.-H."/>
            <person name="Turgeon B."/>
            <person name="Goodwin S."/>
            <person name="Spatafora J."/>
            <person name="Crous P."/>
            <person name="Grigoriev I."/>
        </authorList>
    </citation>
    <scope>NUCLEOTIDE SEQUENCE</scope>
    <source>
        <strain evidence="1">CBS 675.92</strain>
    </source>
</reference>